<proteinExistence type="predicted"/>
<keyword evidence="4" id="KW-0460">Magnesium</keyword>
<dbReference type="Proteomes" id="UP001501102">
    <property type="component" value="Unassembled WGS sequence"/>
</dbReference>
<accession>A0ABN3WNJ9</accession>
<reference evidence="6 7" key="1">
    <citation type="journal article" date="2019" name="Int. J. Syst. Evol. Microbiol.">
        <title>The Global Catalogue of Microorganisms (GCM) 10K type strain sequencing project: providing services to taxonomists for standard genome sequencing and annotation.</title>
        <authorList>
            <consortium name="The Broad Institute Genomics Platform"/>
            <consortium name="The Broad Institute Genome Sequencing Center for Infectious Disease"/>
            <person name="Wu L."/>
            <person name="Ma J."/>
        </authorList>
    </citation>
    <scope>NUCLEOTIDE SEQUENCE [LARGE SCALE GENOMIC DNA]</scope>
    <source>
        <strain evidence="6 7">JCM 4087</strain>
    </source>
</reference>
<comment type="caution">
    <text evidence="6">The sequence shown here is derived from an EMBL/GenBank/DDBJ whole genome shotgun (WGS) entry which is preliminary data.</text>
</comment>
<organism evidence="6 7">
    <name type="scientific">Streptomyces thioluteus</name>
    <dbReference type="NCBI Taxonomy" id="66431"/>
    <lineage>
        <taxon>Bacteria</taxon>
        <taxon>Bacillati</taxon>
        <taxon>Actinomycetota</taxon>
        <taxon>Actinomycetes</taxon>
        <taxon>Kitasatosporales</taxon>
        <taxon>Streptomycetaceae</taxon>
        <taxon>Streptomyces</taxon>
    </lineage>
</organism>
<dbReference type="InterPro" id="IPR029060">
    <property type="entry name" value="PIN-like_dom_sf"/>
</dbReference>
<evidence type="ECO:0000256" key="2">
    <source>
        <dbReference type="ARBA" id="ARBA00022723"/>
    </source>
</evidence>
<dbReference type="RefSeq" id="WP_344962153.1">
    <property type="nucleotide sequence ID" value="NZ_BAAAXZ010000068.1"/>
</dbReference>
<protein>
    <recommendedName>
        <fullName evidence="5">PIN domain-containing protein</fullName>
    </recommendedName>
</protein>
<evidence type="ECO:0000256" key="1">
    <source>
        <dbReference type="ARBA" id="ARBA00022722"/>
    </source>
</evidence>
<dbReference type="EMBL" id="BAAAXZ010000068">
    <property type="protein sequence ID" value="GAA2922276.1"/>
    <property type="molecule type" value="Genomic_DNA"/>
</dbReference>
<keyword evidence="2" id="KW-0479">Metal-binding</keyword>
<dbReference type="InterPro" id="IPR002716">
    <property type="entry name" value="PIN_dom"/>
</dbReference>
<evidence type="ECO:0000256" key="3">
    <source>
        <dbReference type="ARBA" id="ARBA00022801"/>
    </source>
</evidence>
<dbReference type="CDD" id="cd09883">
    <property type="entry name" value="PIN_VapC_PhoHL-ATPase"/>
    <property type="match status" value="1"/>
</dbReference>
<evidence type="ECO:0000256" key="4">
    <source>
        <dbReference type="ARBA" id="ARBA00022842"/>
    </source>
</evidence>
<dbReference type="SUPFAM" id="SSF88723">
    <property type="entry name" value="PIN domain-like"/>
    <property type="match status" value="1"/>
</dbReference>
<dbReference type="Pfam" id="PF13638">
    <property type="entry name" value="PIN_4"/>
    <property type="match status" value="1"/>
</dbReference>
<sequence length="212" mass="23099">MVTSKKRRENDRRTYVLDTSVLLADPGAMCRFEEHEVVLPVVVVTELEAKRHHPELGYFARKALRLLDEYRVQFGRLDAPLPIGELGGSLRVELNHSDPGILPVGFRLGDNDSRILAVARNLQAEGYDVTVVSKDLPLRIKASSVGLAAEEYRAELAITDSGWTGMAELTVTAGAGGRTLRRRTGIRAAGGRTPRPTPASCCSPAGARRWAA</sequence>
<dbReference type="Gene3D" id="3.40.50.1010">
    <property type="entry name" value="5'-nuclease"/>
    <property type="match status" value="1"/>
</dbReference>
<evidence type="ECO:0000259" key="5">
    <source>
        <dbReference type="SMART" id="SM00670"/>
    </source>
</evidence>
<gene>
    <name evidence="6" type="ORF">GCM10020221_18050</name>
</gene>
<name>A0ABN3WNJ9_STRTU</name>
<feature type="domain" description="PIN" evidence="5">
    <location>
        <begin position="13"/>
        <end position="140"/>
    </location>
</feature>
<dbReference type="SMART" id="SM00670">
    <property type="entry name" value="PINc"/>
    <property type="match status" value="1"/>
</dbReference>
<keyword evidence="3" id="KW-0378">Hydrolase</keyword>
<evidence type="ECO:0000313" key="6">
    <source>
        <dbReference type="EMBL" id="GAA2922276.1"/>
    </source>
</evidence>
<keyword evidence="1" id="KW-0540">Nuclease</keyword>
<keyword evidence="7" id="KW-1185">Reference proteome</keyword>
<evidence type="ECO:0000313" key="7">
    <source>
        <dbReference type="Proteomes" id="UP001501102"/>
    </source>
</evidence>